<proteinExistence type="predicted"/>
<dbReference type="Gene3D" id="2.30.40.10">
    <property type="entry name" value="Urease, subunit C, domain 1"/>
    <property type="match status" value="1"/>
</dbReference>
<dbReference type="CDD" id="cd01309">
    <property type="entry name" value="Met_dep_hydrolase_C"/>
    <property type="match status" value="1"/>
</dbReference>
<dbReference type="InterPro" id="IPR032466">
    <property type="entry name" value="Metal_Hydrolase"/>
</dbReference>
<dbReference type="AlphaFoldDB" id="A0A381RK53"/>
<dbReference type="SUPFAM" id="SSF51338">
    <property type="entry name" value="Composite domain of metallo-dependent hydrolases"/>
    <property type="match status" value="2"/>
</dbReference>
<feature type="domain" description="Amidohydrolase-related" evidence="2">
    <location>
        <begin position="290"/>
        <end position="376"/>
    </location>
</feature>
<dbReference type="PANTHER" id="PTHR43135">
    <property type="entry name" value="ALPHA-D-RIBOSE 1-METHYLPHOSPHONATE 5-TRIPHOSPHATE DIPHOSPHATASE"/>
    <property type="match status" value="1"/>
</dbReference>
<feature type="domain" description="Amidohydrolase-related" evidence="2">
    <location>
        <begin position="825"/>
        <end position="902"/>
    </location>
</feature>
<feature type="region of interest" description="Disordered" evidence="1">
    <location>
        <begin position="941"/>
        <end position="966"/>
    </location>
</feature>
<dbReference type="Pfam" id="PF01979">
    <property type="entry name" value="Amidohydro_1"/>
    <property type="match status" value="2"/>
</dbReference>
<dbReference type="PANTHER" id="PTHR43135:SF3">
    <property type="entry name" value="ALPHA-D-RIBOSE 1-METHYLPHOSPHONATE 5-TRIPHOSPHATE DIPHOSPHATASE"/>
    <property type="match status" value="1"/>
</dbReference>
<dbReference type="InterPro" id="IPR011059">
    <property type="entry name" value="Metal-dep_hydrolase_composite"/>
</dbReference>
<dbReference type="GO" id="GO:0016810">
    <property type="term" value="F:hydrolase activity, acting on carbon-nitrogen (but not peptide) bonds"/>
    <property type="evidence" value="ECO:0007669"/>
    <property type="project" value="InterPro"/>
</dbReference>
<sequence>MIHTEPGDFIKDGTIVIRDGKIEKVGRYIKVPLDAYEIDLEGANVYAGFIDSWLTVKQDEKTTSPSQHWNSKIRADYRAKDDLKIKEKDLKALHSVGMTAAHVVPEKGIIKGQSDLVVLSKEPVSVSESVAQVLEFKASSWSDREYPNSLLGTIALIRQTIMDAEWYEKARAITEKFPADNEPVKHDASLAALEKFRANRLPMLFMTNHEHTAIRALNICDEFNLNPWLLGSGFEYRRLEEIAKLKPFVILPLDFPAKPRVTDPFTALQYDTEQLKHWDLAPDNIAKIQDKGLFFSLSSHGLKNKSQFRTNLKRIIDRGFSRDVALAALTTYPAEAMGVSKTLGKVQPGYMANLVIVDGNYFDPKSRITSVWVGGEEYFVATKKSYSLKGKWKLTIGNKKYDLEFTTPSLNKDPLAYTYQPEKINAHLMGSIQVDNKKYVLREIKVFDQKISFTVDGIAFGMDGSISFNATVFKDEFLGAASDGVDLTIPFTAQRSVPAKTVKPIRESKSDLTVHYPEGAYGIVEKRALPNAVLFSDATLWTCGPKGILEDWDILFVDGKIDKVAPDISVPRGSAMVINASGKHITPGLVDCHNHSAAASINEGAQSVTAEVRIRDVLNADDINIYRQLGGGLTCANILHGSANSIGGQNAVIKLRWGLGPNELLFKNAPQGIKFALGENVKQANWAGTNRYPQTRMGVEQVIRDAFKAAQDYAHRWDTYRKNAKMQRVKVPPRRDLELEALAEILDGTRLVHCHSYRQDEILMLTRIAEDFGFTIATFQHVLEGYKVADRIAEHGAGASTFSDWWQYKYEVIDAIPYNGTLMTRNGVTVSFNSDDAELARRLNTEAVKAVKYGSLSEEDALKLVTINPAKQLQIDQWVGSLEEGKDADVVIWDGPPLSIYSQVEATWIEGIRYWSKGENKDLEIRDAQLRKDLVQKILSSNAPTGGNEIRPNGAGPHIGQHSCGLEDWERFDRQANR</sequence>
<dbReference type="Gene3D" id="3.20.20.140">
    <property type="entry name" value="Metal-dependent hydrolases"/>
    <property type="match status" value="2"/>
</dbReference>
<protein>
    <recommendedName>
        <fullName evidence="2">Amidohydrolase-related domain-containing protein</fullName>
    </recommendedName>
</protein>
<evidence type="ECO:0000313" key="3">
    <source>
        <dbReference type="EMBL" id="SUZ91614.1"/>
    </source>
</evidence>
<dbReference type="InterPro" id="IPR051781">
    <property type="entry name" value="Metallo-dep_Hydrolase"/>
</dbReference>
<evidence type="ECO:0000256" key="1">
    <source>
        <dbReference type="SAM" id="MobiDB-lite"/>
    </source>
</evidence>
<accession>A0A381RK53</accession>
<name>A0A381RK53_9ZZZZ</name>
<evidence type="ECO:0000259" key="2">
    <source>
        <dbReference type="Pfam" id="PF01979"/>
    </source>
</evidence>
<gene>
    <name evidence="3" type="ORF">METZ01_LOCUS44468</name>
</gene>
<organism evidence="3">
    <name type="scientific">marine metagenome</name>
    <dbReference type="NCBI Taxonomy" id="408172"/>
    <lineage>
        <taxon>unclassified sequences</taxon>
        <taxon>metagenomes</taxon>
        <taxon>ecological metagenomes</taxon>
    </lineage>
</organism>
<dbReference type="SUPFAM" id="SSF51556">
    <property type="entry name" value="Metallo-dependent hydrolases"/>
    <property type="match status" value="1"/>
</dbReference>
<reference evidence="3" key="1">
    <citation type="submission" date="2018-05" db="EMBL/GenBank/DDBJ databases">
        <authorList>
            <person name="Lanie J.A."/>
            <person name="Ng W.-L."/>
            <person name="Kazmierczak K.M."/>
            <person name="Andrzejewski T.M."/>
            <person name="Davidsen T.M."/>
            <person name="Wayne K.J."/>
            <person name="Tettelin H."/>
            <person name="Glass J.I."/>
            <person name="Rusch D."/>
            <person name="Podicherti R."/>
            <person name="Tsui H.-C.T."/>
            <person name="Winkler M.E."/>
        </authorList>
    </citation>
    <scope>NUCLEOTIDE SEQUENCE</scope>
</reference>
<dbReference type="InterPro" id="IPR006680">
    <property type="entry name" value="Amidohydro-rel"/>
</dbReference>
<dbReference type="EMBL" id="UINC01001989">
    <property type="protein sequence ID" value="SUZ91614.1"/>
    <property type="molecule type" value="Genomic_DNA"/>
</dbReference>